<dbReference type="PANTHER" id="PTHR34047:SF3">
    <property type="entry name" value="BLR2052 PROTEIN"/>
    <property type="match status" value="1"/>
</dbReference>
<evidence type="ECO:0000259" key="1">
    <source>
        <dbReference type="PROSITE" id="PS50878"/>
    </source>
</evidence>
<dbReference type="InterPro" id="IPR051083">
    <property type="entry name" value="GrpII_Intron_Splice-Mob/Def"/>
</dbReference>
<dbReference type="Proteomes" id="UP000093954">
    <property type="component" value="Unassembled WGS sequence"/>
</dbReference>
<organism evidence="2 3">
    <name type="scientific">Clostridium ragsdalei P11</name>
    <dbReference type="NCBI Taxonomy" id="1353534"/>
    <lineage>
        <taxon>Bacteria</taxon>
        <taxon>Bacillati</taxon>
        <taxon>Bacillota</taxon>
        <taxon>Clostridia</taxon>
        <taxon>Eubacteriales</taxon>
        <taxon>Clostridiaceae</taxon>
        <taxon>Clostridium</taxon>
    </lineage>
</organism>
<keyword evidence="3" id="KW-1185">Reference proteome</keyword>
<dbReference type="NCBIfam" id="TIGR04416">
    <property type="entry name" value="group_II_RT_mat"/>
    <property type="match status" value="1"/>
</dbReference>
<evidence type="ECO:0000313" key="2">
    <source>
        <dbReference type="EMBL" id="OBR90736.1"/>
    </source>
</evidence>
<feature type="domain" description="Reverse transcriptase" evidence="1">
    <location>
        <begin position="49"/>
        <end position="288"/>
    </location>
</feature>
<proteinExistence type="predicted"/>
<reference evidence="2 3" key="1">
    <citation type="journal article" date="2012" name="Front. Microbiol.">
        <title>Draft Genome Sequence of the Virulent Strain 01-B526 of the Fish Pathogen Aeromonas salmonicida.</title>
        <authorList>
            <person name="Charette S.J."/>
            <person name="Brochu F."/>
            <person name="Boyle B."/>
            <person name="Filion G."/>
            <person name="Tanaka K.H."/>
            <person name="Derome N."/>
        </authorList>
    </citation>
    <scope>NUCLEOTIDE SEQUENCE [LARGE SCALE GENOMIC DNA]</scope>
    <source>
        <strain evidence="2 3">P11</strain>
    </source>
</reference>
<dbReference type="InterPro" id="IPR030931">
    <property type="entry name" value="Group_II_RT_mat"/>
</dbReference>
<dbReference type="AlphaFoldDB" id="A0A1A6AL13"/>
<accession>A0A1A6AL13</accession>
<dbReference type="InterPro" id="IPR000477">
    <property type="entry name" value="RT_dom"/>
</dbReference>
<sequence>MIEGKSFRITKKEVLMAYKRVKANKGVGGIDGVSFEEFDKDFKNNMYKLWNRMASGSYFPKAVRGVEIPKKNGKARLLGIPTIEDRIAQMVVRSRFEPKVEKIFLKESFGYRPYKSALDAVGMARKRCFRMPWVIEFDIVGLFDNISHEKLMKAVKMHTQEKWIILYIERFLKAPIQMPNGDIKDRKSGTPQGGVISSVLANLFMHYAFDIWMAKEFPRNPWERYADDGVIHCLSKKQALYIMDSLSKRMKECELEIHPDKTRIVYCRSENFNEHYRNESFNFLGYTFRSRCCKSRTGEYFTGFTPAVGKEAGKSFRNKIREAIINANTTSIEILSEILNPIIRGWMNYFLKYNPSEAFRQGINYVNLRLARWLRRTHKKVKNGIHKAQILLKRIAKVMPNLFYHWSVGYMPVT</sequence>
<dbReference type="Pfam" id="PF00078">
    <property type="entry name" value="RVT_1"/>
    <property type="match status" value="1"/>
</dbReference>
<dbReference type="InterPro" id="IPR043502">
    <property type="entry name" value="DNA/RNA_pol_sf"/>
</dbReference>
<name>A0A1A6AL13_9CLOT</name>
<dbReference type="InterPro" id="IPR013597">
    <property type="entry name" value="Mat_intron_G2"/>
</dbReference>
<dbReference type="Pfam" id="PF08388">
    <property type="entry name" value="GIIM"/>
    <property type="match status" value="1"/>
</dbReference>
<gene>
    <name evidence="2" type="primary">ltrA</name>
    <name evidence="2" type="ORF">CLRAG_33840</name>
</gene>
<dbReference type="SUPFAM" id="SSF56672">
    <property type="entry name" value="DNA/RNA polymerases"/>
    <property type="match status" value="1"/>
</dbReference>
<evidence type="ECO:0000313" key="3">
    <source>
        <dbReference type="Proteomes" id="UP000093954"/>
    </source>
</evidence>
<dbReference type="EMBL" id="LROS01000055">
    <property type="protein sequence ID" value="OBR90736.1"/>
    <property type="molecule type" value="Genomic_DNA"/>
</dbReference>
<comment type="caution">
    <text evidence="2">The sequence shown here is derived from an EMBL/GenBank/DDBJ whole genome shotgun (WGS) entry which is preliminary data.</text>
</comment>
<dbReference type="CDD" id="cd01651">
    <property type="entry name" value="RT_G2_intron"/>
    <property type="match status" value="1"/>
</dbReference>
<dbReference type="PATRIC" id="fig|1353534.3.peg.3446"/>
<dbReference type="PANTHER" id="PTHR34047">
    <property type="entry name" value="NUCLEAR INTRON MATURASE 1, MITOCHONDRIAL-RELATED"/>
    <property type="match status" value="1"/>
</dbReference>
<dbReference type="RefSeq" id="WP_065079461.1">
    <property type="nucleotide sequence ID" value="NZ_LROS01000055.1"/>
</dbReference>
<protein>
    <submittedName>
        <fullName evidence="2">Group II intron-encoded protein LtrA</fullName>
    </submittedName>
</protein>
<dbReference type="PROSITE" id="PS50878">
    <property type="entry name" value="RT_POL"/>
    <property type="match status" value="1"/>
</dbReference>